<keyword evidence="10 13" id="KW-0503">Monooxygenase</keyword>
<dbReference type="GO" id="GO:0016020">
    <property type="term" value="C:membrane"/>
    <property type="evidence" value="ECO:0007669"/>
    <property type="project" value="UniProtKB-SubCell"/>
</dbReference>
<evidence type="ECO:0008006" key="16">
    <source>
        <dbReference type="Google" id="ProtNLM"/>
    </source>
</evidence>
<evidence type="ECO:0000256" key="9">
    <source>
        <dbReference type="ARBA" id="ARBA00023004"/>
    </source>
</evidence>
<comment type="subcellular location">
    <subcellularLocation>
        <location evidence="2">Membrane</location>
        <topology evidence="2">Single-pass membrane protein</topology>
    </subcellularLocation>
</comment>
<dbReference type="InterPro" id="IPR017972">
    <property type="entry name" value="Cyt_P450_CS"/>
</dbReference>
<dbReference type="SUPFAM" id="SSF48264">
    <property type="entry name" value="Cytochrome P450"/>
    <property type="match status" value="1"/>
</dbReference>
<evidence type="ECO:0000256" key="10">
    <source>
        <dbReference type="ARBA" id="ARBA00023033"/>
    </source>
</evidence>
<evidence type="ECO:0000256" key="6">
    <source>
        <dbReference type="ARBA" id="ARBA00022723"/>
    </source>
</evidence>
<keyword evidence="11" id="KW-0472">Membrane</keyword>
<dbReference type="GO" id="GO:0004497">
    <property type="term" value="F:monooxygenase activity"/>
    <property type="evidence" value="ECO:0007669"/>
    <property type="project" value="UniProtKB-KW"/>
</dbReference>
<comment type="similarity">
    <text evidence="3 13">Belongs to the cytochrome P450 family.</text>
</comment>
<comment type="caution">
    <text evidence="14">The sequence shown here is derived from an EMBL/GenBank/DDBJ whole genome shotgun (WGS) entry which is preliminary data.</text>
</comment>
<organism evidence="14 15">
    <name type="scientific">Eragrostis curvula</name>
    <name type="common">weeping love grass</name>
    <dbReference type="NCBI Taxonomy" id="38414"/>
    <lineage>
        <taxon>Eukaryota</taxon>
        <taxon>Viridiplantae</taxon>
        <taxon>Streptophyta</taxon>
        <taxon>Embryophyta</taxon>
        <taxon>Tracheophyta</taxon>
        <taxon>Spermatophyta</taxon>
        <taxon>Magnoliopsida</taxon>
        <taxon>Liliopsida</taxon>
        <taxon>Poales</taxon>
        <taxon>Poaceae</taxon>
        <taxon>PACMAD clade</taxon>
        <taxon>Chloridoideae</taxon>
        <taxon>Eragrostideae</taxon>
        <taxon>Eragrostidinae</taxon>
        <taxon>Eragrostis</taxon>
    </lineage>
</organism>
<dbReference type="AlphaFoldDB" id="A0A5J9V077"/>
<evidence type="ECO:0000256" key="13">
    <source>
        <dbReference type="RuleBase" id="RU000461"/>
    </source>
</evidence>
<dbReference type="InterPro" id="IPR002401">
    <property type="entry name" value="Cyt_P450_E_grp-I"/>
</dbReference>
<dbReference type="GO" id="GO:0005506">
    <property type="term" value="F:iron ion binding"/>
    <property type="evidence" value="ECO:0007669"/>
    <property type="project" value="InterPro"/>
</dbReference>
<dbReference type="Pfam" id="PF00067">
    <property type="entry name" value="p450"/>
    <property type="match status" value="1"/>
</dbReference>
<evidence type="ECO:0000256" key="12">
    <source>
        <dbReference type="PIRSR" id="PIRSR602401-1"/>
    </source>
</evidence>
<keyword evidence="8 13" id="KW-0560">Oxidoreductase</keyword>
<evidence type="ECO:0000256" key="3">
    <source>
        <dbReference type="ARBA" id="ARBA00010617"/>
    </source>
</evidence>
<gene>
    <name evidence="14" type="ORF">EJB05_21156</name>
</gene>
<keyword evidence="9 12" id="KW-0408">Iron</keyword>
<evidence type="ECO:0000313" key="15">
    <source>
        <dbReference type="Proteomes" id="UP000324897"/>
    </source>
</evidence>
<dbReference type="InterPro" id="IPR036396">
    <property type="entry name" value="Cyt_P450_sf"/>
</dbReference>
<evidence type="ECO:0000256" key="5">
    <source>
        <dbReference type="ARBA" id="ARBA00022692"/>
    </source>
</evidence>
<keyword evidence="7" id="KW-1133">Transmembrane helix</keyword>
<protein>
    <recommendedName>
        <fullName evidence="16">Cytochrome P450</fullName>
    </recommendedName>
</protein>
<dbReference type="EMBL" id="RWGY01000011">
    <property type="protein sequence ID" value="TVU29582.1"/>
    <property type="molecule type" value="Genomic_DNA"/>
</dbReference>
<evidence type="ECO:0000256" key="4">
    <source>
        <dbReference type="ARBA" id="ARBA00022617"/>
    </source>
</evidence>
<evidence type="ECO:0000256" key="7">
    <source>
        <dbReference type="ARBA" id="ARBA00022989"/>
    </source>
</evidence>
<dbReference type="PANTHER" id="PTHR47953:SF19">
    <property type="entry name" value="OS06G0641600 PROTEIN"/>
    <property type="match status" value="1"/>
</dbReference>
<keyword evidence="15" id="KW-1185">Reference proteome</keyword>
<dbReference type="GO" id="GO:0020037">
    <property type="term" value="F:heme binding"/>
    <property type="evidence" value="ECO:0007669"/>
    <property type="project" value="InterPro"/>
</dbReference>
<dbReference type="GO" id="GO:0016705">
    <property type="term" value="F:oxidoreductase activity, acting on paired donors, with incorporation or reduction of molecular oxygen"/>
    <property type="evidence" value="ECO:0007669"/>
    <property type="project" value="InterPro"/>
</dbReference>
<feature type="non-terminal residue" evidence="14">
    <location>
        <position position="1"/>
    </location>
</feature>
<proteinExistence type="inferred from homology"/>
<reference evidence="14 15" key="1">
    <citation type="journal article" date="2019" name="Sci. Rep.">
        <title>A high-quality genome of Eragrostis curvula grass provides insights into Poaceae evolution and supports new strategies to enhance forage quality.</title>
        <authorList>
            <person name="Carballo J."/>
            <person name="Santos B.A.C.M."/>
            <person name="Zappacosta D."/>
            <person name="Garbus I."/>
            <person name="Selva J.P."/>
            <person name="Gallo C.A."/>
            <person name="Diaz A."/>
            <person name="Albertini E."/>
            <person name="Caccamo M."/>
            <person name="Echenique V."/>
        </authorList>
    </citation>
    <scope>NUCLEOTIDE SEQUENCE [LARGE SCALE GENOMIC DNA]</scope>
    <source>
        <strain evidence="15">cv. Victoria</strain>
        <tissue evidence="14">Leaf</tissue>
    </source>
</reference>
<dbReference type="Gramene" id="TVU29582">
    <property type="protein sequence ID" value="TVU29582"/>
    <property type="gene ID" value="EJB05_21156"/>
</dbReference>
<keyword evidence="4 12" id="KW-0349">Heme</keyword>
<evidence type="ECO:0000313" key="14">
    <source>
        <dbReference type="EMBL" id="TVU29582.1"/>
    </source>
</evidence>
<accession>A0A5J9V077</accession>
<keyword evidence="6 12" id="KW-0479">Metal-binding</keyword>
<keyword evidence="5" id="KW-0812">Transmembrane</keyword>
<sequence>MCIQRAQRSFAIDRTIKLASAFNQASVCPSSWLAGLVSGNVRRAEAWRDTVFGLLDDVISEHLERTDDGRSGGEAEDLLDVLLKLQKSDDIPFALDMDVIKAVVFVSAHIRFLHRTWTTVYQDQVPENARRAQDIFGAGIETTTAMQRATAEVRRAFEAHGAVHEHRLTSELRYLRLVVRETPRLHPPAPLLLPRESREPSRVLGYDVPRGATVLVNVGALGRDERCWPCAPEEFRPERFEDAAVDLKGADFELLPFGAGRRMCPGMAFGLATVDLALASLLFHFDWEAPGLSSDDPAEFDMTESFGITTRPKAGLLLRRLLRVPVPRV</sequence>
<evidence type="ECO:0000256" key="11">
    <source>
        <dbReference type="ARBA" id="ARBA00023136"/>
    </source>
</evidence>
<name>A0A5J9V077_9POAL</name>
<comment type="cofactor">
    <cofactor evidence="1 12">
        <name>heme</name>
        <dbReference type="ChEBI" id="CHEBI:30413"/>
    </cofactor>
</comment>
<dbReference type="InterPro" id="IPR001128">
    <property type="entry name" value="Cyt_P450"/>
</dbReference>
<dbReference type="Gene3D" id="1.10.630.10">
    <property type="entry name" value="Cytochrome P450"/>
    <property type="match status" value="1"/>
</dbReference>
<dbReference type="PRINTS" id="PR00463">
    <property type="entry name" value="EP450I"/>
</dbReference>
<dbReference type="OrthoDB" id="755778at2759"/>
<evidence type="ECO:0000256" key="2">
    <source>
        <dbReference type="ARBA" id="ARBA00004167"/>
    </source>
</evidence>
<dbReference type="PANTHER" id="PTHR47953">
    <property type="entry name" value="OS08G0105600 PROTEIN"/>
    <property type="match status" value="1"/>
</dbReference>
<dbReference type="Proteomes" id="UP000324897">
    <property type="component" value="Chromosome 1"/>
</dbReference>
<feature type="binding site" description="axial binding residue" evidence="12">
    <location>
        <position position="264"/>
    </location>
    <ligand>
        <name>heme</name>
        <dbReference type="ChEBI" id="CHEBI:30413"/>
    </ligand>
    <ligandPart>
        <name>Fe</name>
        <dbReference type="ChEBI" id="CHEBI:18248"/>
    </ligandPart>
</feature>
<evidence type="ECO:0000256" key="1">
    <source>
        <dbReference type="ARBA" id="ARBA00001971"/>
    </source>
</evidence>
<dbReference type="PROSITE" id="PS00086">
    <property type="entry name" value="CYTOCHROME_P450"/>
    <property type="match status" value="1"/>
</dbReference>
<evidence type="ECO:0000256" key="8">
    <source>
        <dbReference type="ARBA" id="ARBA00023002"/>
    </source>
</evidence>
<dbReference type="InterPro" id="IPR052306">
    <property type="entry name" value="CYP450_71D"/>
</dbReference>